<dbReference type="PANTHER" id="PTHR46133">
    <property type="entry name" value="BHLH TRANSCRIPTION FACTOR"/>
    <property type="match status" value="1"/>
</dbReference>
<dbReference type="SUPFAM" id="SSF53098">
    <property type="entry name" value="Ribonuclease H-like"/>
    <property type="match status" value="1"/>
</dbReference>
<organism evidence="7 8">
    <name type="scientific">Tagetes erecta</name>
    <name type="common">African marigold</name>
    <dbReference type="NCBI Taxonomy" id="13708"/>
    <lineage>
        <taxon>Eukaryota</taxon>
        <taxon>Viridiplantae</taxon>
        <taxon>Streptophyta</taxon>
        <taxon>Embryophyta</taxon>
        <taxon>Tracheophyta</taxon>
        <taxon>Spermatophyta</taxon>
        <taxon>Magnoliopsida</taxon>
        <taxon>eudicotyledons</taxon>
        <taxon>Gunneridae</taxon>
        <taxon>Pentapetalae</taxon>
        <taxon>asterids</taxon>
        <taxon>campanulids</taxon>
        <taxon>Asterales</taxon>
        <taxon>Asteraceae</taxon>
        <taxon>Asteroideae</taxon>
        <taxon>Heliantheae alliance</taxon>
        <taxon>Tageteae</taxon>
        <taxon>Tagetes</taxon>
    </lineage>
</organism>
<dbReference type="GO" id="GO:0005634">
    <property type="term" value="C:nucleus"/>
    <property type="evidence" value="ECO:0007669"/>
    <property type="project" value="UniProtKB-SubCell"/>
</dbReference>
<comment type="caution">
    <text evidence="7">The sequence shown here is derived from an EMBL/GenBank/DDBJ whole genome shotgun (WGS) entry which is preliminary data.</text>
</comment>
<evidence type="ECO:0000313" key="8">
    <source>
        <dbReference type="Proteomes" id="UP001229421"/>
    </source>
</evidence>
<keyword evidence="4" id="KW-0539">Nucleus</keyword>
<dbReference type="PANTHER" id="PTHR46133:SF22">
    <property type="entry name" value="MYC-TYPE, BASIC HELIX-LOOP-HELIX (BHLH) DOMAIN-CONTAINING PROTEIN-RELATED"/>
    <property type="match status" value="1"/>
</dbReference>
<keyword evidence="3" id="KW-0804">Transcription</keyword>
<dbReference type="InterPro" id="IPR025525">
    <property type="entry name" value="hAT-like_transposase_RNase-H"/>
</dbReference>
<dbReference type="GO" id="GO:0003677">
    <property type="term" value="F:DNA binding"/>
    <property type="evidence" value="ECO:0007669"/>
    <property type="project" value="InterPro"/>
</dbReference>
<keyword evidence="8" id="KW-1185">Reference proteome</keyword>
<evidence type="ECO:0000313" key="7">
    <source>
        <dbReference type="EMBL" id="KAK1424484.1"/>
    </source>
</evidence>
<dbReference type="SUPFAM" id="SSF47459">
    <property type="entry name" value="HLH, helix-loop-helix DNA-binding domain"/>
    <property type="match status" value="1"/>
</dbReference>
<dbReference type="InterPro" id="IPR012337">
    <property type="entry name" value="RNaseH-like_sf"/>
</dbReference>
<dbReference type="GO" id="GO:0003700">
    <property type="term" value="F:DNA-binding transcription factor activity"/>
    <property type="evidence" value="ECO:0007669"/>
    <property type="project" value="InterPro"/>
</dbReference>
<evidence type="ECO:0000259" key="6">
    <source>
        <dbReference type="PROSITE" id="PS50888"/>
    </source>
</evidence>
<evidence type="ECO:0000256" key="5">
    <source>
        <dbReference type="SAM" id="Coils"/>
    </source>
</evidence>
<keyword evidence="2" id="KW-0805">Transcription regulation</keyword>
<proteinExistence type="predicted"/>
<dbReference type="Pfam" id="PF14372">
    <property type="entry name" value="hAT-like_RNase-H"/>
    <property type="match status" value="1"/>
</dbReference>
<feature type="domain" description="BHLH" evidence="6">
    <location>
        <begin position="318"/>
        <end position="369"/>
    </location>
</feature>
<dbReference type="InterPro" id="IPR011598">
    <property type="entry name" value="bHLH_dom"/>
</dbReference>
<accession>A0AAD8KK42</accession>
<evidence type="ECO:0000256" key="1">
    <source>
        <dbReference type="ARBA" id="ARBA00004123"/>
    </source>
</evidence>
<dbReference type="EMBL" id="JAUHHV010000005">
    <property type="protein sequence ID" value="KAK1424484.1"/>
    <property type="molecule type" value="Genomic_DNA"/>
</dbReference>
<dbReference type="PROSITE" id="PS50888">
    <property type="entry name" value="BHLH"/>
    <property type="match status" value="1"/>
</dbReference>
<dbReference type="SMART" id="SM00353">
    <property type="entry name" value="HLH"/>
    <property type="match status" value="1"/>
</dbReference>
<dbReference type="Gene3D" id="4.10.280.10">
    <property type="entry name" value="Helix-loop-helix DNA-binding domain"/>
    <property type="match status" value="1"/>
</dbReference>
<dbReference type="InterPro" id="IPR008906">
    <property type="entry name" value="HATC_C_dom"/>
</dbReference>
<dbReference type="Gene3D" id="1.20.5.1000">
    <property type="entry name" value="arf6 gtpase in complex with a specific effector, jip4"/>
    <property type="match status" value="1"/>
</dbReference>
<dbReference type="CDD" id="cd11446">
    <property type="entry name" value="bHLH_AtILR3_like"/>
    <property type="match status" value="1"/>
</dbReference>
<name>A0AAD8KK42_TARER</name>
<reference evidence="7" key="1">
    <citation type="journal article" date="2023" name="bioRxiv">
        <title>Improved chromosome-level genome assembly for marigold (Tagetes erecta).</title>
        <authorList>
            <person name="Jiang F."/>
            <person name="Yuan L."/>
            <person name="Wang S."/>
            <person name="Wang H."/>
            <person name="Xu D."/>
            <person name="Wang A."/>
            <person name="Fan W."/>
        </authorList>
    </citation>
    <scope>NUCLEOTIDE SEQUENCE</scope>
    <source>
        <strain evidence="7">WSJ</strain>
        <tissue evidence="7">Leaf</tissue>
    </source>
</reference>
<evidence type="ECO:0000256" key="3">
    <source>
        <dbReference type="ARBA" id="ARBA00023163"/>
    </source>
</evidence>
<evidence type="ECO:0000256" key="2">
    <source>
        <dbReference type="ARBA" id="ARBA00023015"/>
    </source>
</evidence>
<sequence>MTQPHNSGSRYATSNVVFIELSKLHSSITTMSLSDVQKEKDMAVSMKQKLAKYWDNIDNINLLLYVALILDPRNKMSYLGYSLSLVYGSDAIEKIKAVAALAKGALKELYNAYKSKIDKTQEPHSTSVSTSNGDLEEGYLKYLEKEGELGVDNNEVEIYLRDGKENRADDTFDVLGWWKINSMKFPILSKVARHVLAMPISTVASESAFSTGGRVIDKYRSSLTPKTAEALICGQDWLRSSPSHLQDSDMLGQQLQDIIENLENIEDDMLSGSKTRKDSTVGDFAWNQATWWERGNFLDSSCCKELGSRKRMNSASCSVTGSKACREKKRRDRINERFQELNEILDPGRPHKTDKTVILSDAIRKVIQLREEAVKLKASTQDLQAKISELKAEKNELRDEKQKLKAEKERLEQQVKAFSRPPATPAFFPYSHIPNVDGKFVPVMGYHGVPMWPFASLPAVDTSEDHIHRSPLA</sequence>
<protein>
    <recommendedName>
        <fullName evidence="6">BHLH domain-containing protein</fullName>
    </recommendedName>
</protein>
<gene>
    <name evidence="7" type="ORF">QVD17_19814</name>
</gene>
<dbReference type="AlphaFoldDB" id="A0AAD8KK42"/>
<dbReference type="Proteomes" id="UP001229421">
    <property type="component" value="Unassembled WGS sequence"/>
</dbReference>
<keyword evidence="5" id="KW-0175">Coiled coil</keyword>
<dbReference type="InterPro" id="IPR044818">
    <property type="entry name" value="ILR3-like"/>
</dbReference>
<feature type="coiled-coil region" evidence="5">
    <location>
        <begin position="359"/>
        <end position="421"/>
    </location>
</feature>
<dbReference type="Pfam" id="PF05699">
    <property type="entry name" value="Dimer_Tnp_hAT"/>
    <property type="match status" value="1"/>
</dbReference>
<dbReference type="GO" id="GO:0006879">
    <property type="term" value="P:intracellular iron ion homeostasis"/>
    <property type="evidence" value="ECO:0007669"/>
    <property type="project" value="InterPro"/>
</dbReference>
<dbReference type="Pfam" id="PF00010">
    <property type="entry name" value="HLH"/>
    <property type="match status" value="1"/>
</dbReference>
<evidence type="ECO:0000256" key="4">
    <source>
        <dbReference type="ARBA" id="ARBA00023242"/>
    </source>
</evidence>
<comment type="subcellular location">
    <subcellularLocation>
        <location evidence="1">Nucleus</location>
    </subcellularLocation>
</comment>
<dbReference type="InterPro" id="IPR036638">
    <property type="entry name" value="HLH_DNA-bd_sf"/>
</dbReference>
<dbReference type="GO" id="GO:0046983">
    <property type="term" value="F:protein dimerization activity"/>
    <property type="evidence" value="ECO:0007669"/>
    <property type="project" value="InterPro"/>
</dbReference>